<evidence type="ECO:0000256" key="6">
    <source>
        <dbReference type="PROSITE-ProRule" id="PRU01373"/>
    </source>
</evidence>
<dbReference type="EMBL" id="JQBZ01000016">
    <property type="protein sequence ID" value="KRN89365.1"/>
    <property type="molecule type" value="Genomic_DNA"/>
</dbReference>
<comment type="caution">
    <text evidence="8">The sequence shown here is derived from an EMBL/GenBank/DDBJ whole genome shotgun (WGS) entry which is preliminary data.</text>
</comment>
<dbReference type="PROSITE" id="PS52029">
    <property type="entry name" value="LD_TPASE"/>
    <property type="match status" value="1"/>
</dbReference>
<protein>
    <submittedName>
        <fullName evidence="8">ErfK YbiS YcfS YnhG family protein</fullName>
    </submittedName>
</protein>
<accession>A0A0R2KPF1</accession>
<feature type="active site" description="Nucleophile" evidence="6">
    <location>
        <position position="134"/>
    </location>
</feature>
<dbReference type="SUPFAM" id="SSF141523">
    <property type="entry name" value="L,D-transpeptidase catalytic domain-like"/>
    <property type="match status" value="1"/>
</dbReference>
<dbReference type="InterPro" id="IPR050979">
    <property type="entry name" value="LD-transpeptidase"/>
</dbReference>
<evidence type="ECO:0000256" key="2">
    <source>
        <dbReference type="ARBA" id="ARBA00022679"/>
    </source>
</evidence>
<evidence type="ECO:0000256" key="1">
    <source>
        <dbReference type="ARBA" id="ARBA00004752"/>
    </source>
</evidence>
<keyword evidence="9" id="KW-1185">Reference proteome</keyword>
<feature type="domain" description="L,D-TPase catalytic" evidence="7">
    <location>
        <begin position="25"/>
        <end position="158"/>
    </location>
</feature>
<evidence type="ECO:0000256" key="5">
    <source>
        <dbReference type="ARBA" id="ARBA00023316"/>
    </source>
</evidence>
<organism evidence="8 9">
    <name type="scientific">Ligilactobacillus ceti DSM 22408</name>
    <dbReference type="NCBI Taxonomy" id="1122146"/>
    <lineage>
        <taxon>Bacteria</taxon>
        <taxon>Bacillati</taxon>
        <taxon>Bacillota</taxon>
        <taxon>Bacilli</taxon>
        <taxon>Lactobacillales</taxon>
        <taxon>Lactobacillaceae</taxon>
        <taxon>Ligilactobacillus</taxon>
    </lineage>
</organism>
<proteinExistence type="predicted"/>
<evidence type="ECO:0000313" key="9">
    <source>
        <dbReference type="Proteomes" id="UP000051500"/>
    </source>
</evidence>
<dbReference type="Proteomes" id="UP000051500">
    <property type="component" value="Unassembled WGS sequence"/>
</dbReference>
<dbReference type="GO" id="GO:0008360">
    <property type="term" value="P:regulation of cell shape"/>
    <property type="evidence" value="ECO:0007669"/>
    <property type="project" value="UniProtKB-UniRule"/>
</dbReference>
<name>A0A0R2KPF1_9LACO</name>
<feature type="active site" description="Proton donor/acceptor" evidence="6">
    <location>
        <position position="107"/>
    </location>
</feature>
<keyword evidence="2" id="KW-0808">Transferase</keyword>
<dbReference type="Gene3D" id="2.40.440.10">
    <property type="entry name" value="L,D-transpeptidase catalytic domain-like"/>
    <property type="match status" value="1"/>
</dbReference>
<dbReference type="UniPathway" id="UPA00219"/>
<evidence type="ECO:0000256" key="3">
    <source>
        <dbReference type="ARBA" id="ARBA00022960"/>
    </source>
</evidence>
<dbReference type="PATRIC" id="fig|1122146.4.peg.85"/>
<dbReference type="GO" id="GO:0071555">
    <property type="term" value="P:cell wall organization"/>
    <property type="evidence" value="ECO:0007669"/>
    <property type="project" value="UniProtKB-UniRule"/>
</dbReference>
<dbReference type="GO" id="GO:0005576">
    <property type="term" value="C:extracellular region"/>
    <property type="evidence" value="ECO:0007669"/>
    <property type="project" value="TreeGrafter"/>
</dbReference>
<comment type="pathway">
    <text evidence="1 6">Cell wall biogenesis; peptidoglycan biosynthesis.</text>
</comment>
<dbReference type="PANTHER" id="PTHR30582:SF2">
    <property type="entry name" value="L,D-TRANSPEPTIDASE YCIB-RELATED"/>
    <property type="match status" value="1"/>
</dbReference>
<dbReference type="CDD" id="cd16913">
    <property type="entry name" value="YkuD_like"/>
    <property type="match status" value="1"/>
</dbReference>
<gene>
    <name evidence="8" type="ORF">IV53_GL000083</name>
</gene>
<keyword evidence="5 6" id="KW-0961">Cell wall biogenesis/degradation</keyword>
<dbReference type="GO" id="GO:0071972">
    <property type="term" value="F:peptidoglycan L,D-transpeptidase activity"/>
    <property type="evidence" value="ECO:0007669"/>
    <property type="project" value="TreeGrafter"/>
</dbReference>
<dbReference type="GO" id="GO:0016740">
    <property type="term" value="F:transferase activity"/>
    <property type="evidence" value="ECO:0007669"/>
    <property type="project" value="UniProtKB-KW"/>
</dbReference>
<keyword evidence="3 6" id="KW-0133">Cell shape</keyword>
<dbReference type="InterPro" id="IPR005490">
    <property type="entry name" value="LD_TPept_cat_dom"/>
</dbReference>
<dbReference type="AlphaFoldDB" id="A0A0R2KPF1"/>
<sequence length="160" mass="18242">MRVPIDYQKSSQTIPYPNIANTPDVWVKVRIKKNRVYIMSGQKVIYTMYTSAGRLQKNQKTGKVTSLTPTGTFYLEPEKGLHFYNPRFKDGAKFYSSFKDHGVYLFHTVPTDINGDYIIKEAQKLGKEPASAGCVRLSIPDAKWFYHNMPVGTKVVITLN</sequence>
<dbReference type="PANTHER" id="PTHR30582">
    <property type="entry name" value="L,D-TRANSPEPTIDASE"/>
    <property type="match status" value="1"/>
</dbReference>
<dbReference type="STRING" id="1122146.IV53_GL000083"/>
<evidence type="ECO:0000313" key="8">
    <source>
        <dbReference type="EMBL" id="KRN89365.1"/>
    </source>
</evidence>
<dbReference type="Pfam" id="PF03734">
    <property type="entry name" value="YkuD"/>
    <property type="match status" value="1"/>
</dbReference>
<dbReference type="eggNOG" id="COG1376">
    <property type="taxonomic scope" value="Bacteria"/>
</dbReference>
<reference evidence="8 9" key="1">
    <citation type="journal article" date="2015" name="Genome Announc.">
        <title>Expanding the biotechnology potential of lactobacilli through comparative genomics of 213 strains and associated genera.</title>
        <authorList>
            <person name="Sun Z."/>
            <person name="Harris H.M."/>
            <person name="McCann A."/>
            <person name="Guo C."/>
            <person name="Argimon S."/>
            <person name="Zhang W."/>
            <person name="Yang X."/>
            <person name="Jeffery I.B."/>
            <person name="Cooney J.C."/>
            <person name="Kagawa T.F."/>
            <person name="Liu W."/>
            <person name="Song Y."/>
            <person name="Salvetti E."/>
            <person name="Wrobel A."/>
            <person name="Rasinkangas P."/>
            <person name="Parkhill J."/>
            <person name="Rea M.C."/>
            <person name="O'Sullivan O."/>
            <person name="Ritari J."/>
            <person name="Douillard F.P."/>
            <person name="Paul Ross R."/>
            <person name="Yang R."/>
            <person name="Briner A.E."/>
            <person name="Felis G.E."/>
            <person name="de Vos W.M."/>
            <person name="Barrangou R."/>
            <person name="Klaenhammer T.R."/>
            <person name="Caufield P.W."/>
            <person name="Cui Y."/>
            <person name="Zhang H."/>
            <person name="O'Toole P.W."/>
        </authorList>
    </citation>
    <scope>NUCLEOTIDE SEQUENCE [LARGE SCALE GENOMIC DNA]</scope>
    <source>
        <strain evidence="8 9">DSM 22408</strain>
    </source>
</reference>
<evidence type="ECO:0000259" key="7">
    <source>
        <dbReference type="PROSITE" id="PS52029"/>
    </source>
</evidence>
<dbReference type="GO" id="GO:0018104">
    <property type="term" value="P:peptidoglycan-protein cross-linking"/>
    <property type="evidence" value="ECO:0007669"/>
    <property type="project" value="TreeGrafter"/>
</dbReference>
<evidence type="ECO:0000256" key="4">
    <source>
        <dbReference type="ARBA" id="ARBA00022984"/>
    </source>
</evidence>
<dbReference type="InterPro" id="IPR038063">
    <property type="entry name" value="Transpep_catalytic_dom"/>
</dbReference>
<keyword evidence="4 6" id="KW-0573">Peptidoglycan synthesis</keyword>